<sequence length="58" mass="6680">MNWLIPLKLVSYAGLVLILVSSLLVFYQQVDLENFKDMALIGTLVWIFTAPLWINRKA</sequence>
<dbReference type="KEGG" id="saga:M5M_16542"/>
<feature type="transmembrane region" description="Helical" evidence="1">
    <location>
        <begin position="39"/>
        <end position="55"/>
    </location>
</feature>
<gene>
    <name evidence="2" type="ordered locus">M5M_16542</name>
</gene>
<dbReference type="EMBL" id="CP003746">
    <property type="protein sequence ID" value="AGN11378.1"/>
    <property type="molecule type" value="Genomic_DNA"/>
</dbReference>
<keyword evidence="1" id="KW-0472">Membrane</keyword>
<reference evidence="2 3" key="1">
    <citation type="journal article" date="2013" name="Genome Announc.">
        <title>Complete genome sequence of Simiduia agarivorans SA1(T), a marine bacterium able to degrade a variety of polysaccharides.</title>
        <authorList>
            <person name="Lin S.Y."/>
            <person name="Shieh W.Y."/>
            <person name="Chen J.S."/>
            <person name="Tang S.L."/>
        </authorList>
    </citation>
    <scope>NUCLEOTIDE SEQUENCE [LARGE SCALE GENOMIC DNA]</scope>
    <source>
        <strain evidence="3">DSM 21679 / JCM 13881 / BCRC 17597 / SA1</strain>
    </source>
</reference>
<evidence type="ECO:0000313" key="3">
    <source>
        <dbReference type="Proteomes" id="UP000000466"/>
    </source>
</evidence>
<proteinExistence type="predicted"/>
<dbReference type="Proteomes" id="UP000000466">
    <property type="component" value="Chromosome"/>
</dbReference>
<dbReference type="HOGENOM" id="CLU_193821_0_0_6"/>
<keyword evidence="1" id="KW-1133">Transmembrane helix</keyword>
<name>R9S6A3_SIMAS</name>
<dbReference type="RefSeq" id="WP_016389784.1">
    <property type="nucleotide sequence ID" value="NC_018868.3"/>
</dbReference>
<evidence type="ECO:0000313" key="2">
    <source>
        <dbReference type="EMBL" id="AGN11378.1"/>
    </source>
</evidence>
<keyword evidence="1" id="KW-0812">Transmembrane</keyword>
<dbReference type="STRING" id="1117647.M5M_16542"/>
<dbReference type="AlphaFoldDB" id="R9S6A3"/>
<feature type="transmembrane region" description="Helical" evidence="1">
    <location>
        <begin position="9"/>
        <end position="27"/>
    </location>
</feature>
<keyword evidence="3" id="KW-1185">Reference proteome</keyword>
<protein>
    <submittedName>
        <fullName evidence="2">Uncharacterized protein</fullName>
    </submittedName>
</protein>
<evidence type="ECO:0000256" key="1">
    <source>
        <dbReference type="SAM" id="Phobius"/>
    </source>
</evidence>
<organism evidence="2 3">
    <name type="scientific">Simiduia agarivorans (strain DSM 21679 / JCM 13881 / BCRC 17597 / SA1)</name>
    <dbReference type="NCBI Taxonomy" id="1117647"/>
    <lineage>
        <taxon>Bacteria</taxon>
        <taxon>Pseudomonadati</taxon>
        <taxon>Pseudomonadota</taxon>
        <taxon>Gammaproteobacteria</taxon>
        <taxon>Cellvibrionales</taxon>
        <taxon>Cellvibrionaceae</taxon>
        <taxon>Simiduia</taxon>
    </lineage>
</organism>
<accession>R9S6A3</accession>
<dbReference type="OrthoDB" id="9814988at2"/>